<sequence length="342" mass="38603">MGSIFQRNAIDSQWILFRIHDRRFAIEAKIVKEILSIVPFNPSFLGGPGFFATFPLRGNLVYAFDLRYYWGEQAAPYSAQDNLLLLQNHIAIPIQEVLEISELDSLSNANDPSSNYHLVRMEMVYNEHVITLLDTESLLKISIETQTESSASNTKEKLHWFEVTTSLYTDIDKETLLRRKNAYERIETESESSSFVSLVVLESVNEKFCLPVEQILEFAEPGQITPIPGAKPELHGCMNLRGEVIPVLSLAALMGKPRKYSFAEGKVILVKDETFPIGILVDELLDIVNRRTSEKIMNSHNSKFNLETLSGSFIEASFPEQEGGHLNQLSLESIFTKAKSAL</sequence>
<dbReference type="GO" id="GO:0007165">
    <property type="term" value="P:signal transduction"/>
    <property type="evidence" value="ECO:0007669"/>
    <property type="project" value="InterPro"/>
</dbReference>
<dbReference type="EMBL" id="BFBB01000001">
    <property type="protein sequence ID" value="GBF48510.1"/>
    <property type="molecule type" value="Genomic_DNA"/>
</dbReference>
<gene>
    <name evidence="2" type="ORF">LPTSP4_00090</name>
</gene>
<feature type="domain" description="CheW-like" evidence="1">
    <location>
        <begin position="195"/>
        <end position="340"/>
    </location>
</feature>
<dbReference type="SMART" id="SM00260">
    <property type="entry name" value="CheW"/>
    <property type="match status" value="1"/>
</dbReference>
<name>A0A2P2DV92_9LEPT</name>
<dbReference type="InterPro" id="IPR002545">
    <property type="entry name" value="CheW-lke_dom"/>
</dbReference>
<dbReference type="InterPro" id="IPR039315">
    <property type="entry name" value="CheW"/>
</dbReference>
<accession>A0A2P2DV92</accession>
<dbReference type="PANTHER" id="PTHR22617:SF23">
    <property type="entry name" value="CHEMOTAXIS PROTEIN CHEW"/>
    <property type="match status" value="1"/>
</dbReference>
<comment type="caution">
    <text evidence="2">The sequence shown here is derived from an EMBL/GenBank/DDBJ whole genome shotgun (WGS) entry which is preliminary data.</text>
</comment>
<dbReference type="Pfam" id="PF01584">
    <property type="entry name" value="CheW"/>
    <property type="match status" value="2"/>
</dbReference>
<organism evidence="2 3">
    <name type="scientific">Leptospira ryugenii</name>
    <dbReference type="NCBI Taxonomy" id="1917863"/>
    <lineage>
        <taxon>Bacteria</taxon>
        <taxon>Pseudomonadati</taxon>
        <taxon>Spirochaetota</taxon>
        <taxon>Spirochaetia</taxon>
        <taxon>Leptospirales</taxon>
        <taxon>Leptospiraceae</taxon>
        <taxon>Leptospira</taxon>
    </lineage>
</organism>
<reference evidence="2 3" key="1">
    <citation type="submission" date="2018-02" db="EMBL/GenBank/DDBJ databases">
        <title>Novel Leptospira species isolated from soil and water in Japan.</title>
        <authorList>
            <person name="Nakao R."/>
            <person name="Masuzawa T."/>
        </authorList>
    </citation>
    <scope>NUCLEOTIDE SEQUENCE [LARGE SCALE GENOMIC DNA]</scope>
    <source>
        <strain evidence="2 3">YH101</strain>
    </source>
</reference>
<dbReference type="Gene3D" id="2.40.50.180">
    <property type="entry name" value="CheA-289, Domain 4"/>
    <property type="match status" value="2"/>
</dbReference>
<dbReference type="PROSITE" id="PS50851">
    <property type="entry name" value="CHEW"/>
    <property type="match status" value="2"/>
</dbReference>
<dbReference type="PANTHER" id="PTHR22617">
    <property type="entry name" value="CHEMOTAXIS SENSOR HISTIDINE KINASE-RELATED"/>
    <property type="match status" value="1"/>
</dbReference>
<dbReference type="GO" id="GO:0005829">
    <property type="term" value="C:cytosol"/>
    <property type="evidence" value="ECO:0007669"/>
    <property type="project" value="TreeGrafter"/>
</dbReference>
<evidence type="ECO:0000313" key="2">
    <source>
        <dbReference type="EMBL" id="GBF48510.1"/>
    </source>
</evidence>
<dbReference type="AlphaFoldDB" id="A0A2P2DV92"/>
<proteinExistence type="predicted"/>
<dbReference type="SUPFAM" id="SSF50341">
    <property type="entry name" value="CheW-like"/>
    <property type="match status" value="2"/>
</dbReference>
<protein>
    <recommendedName>
        <fullName evidence="1">CheW-like domain-containing protein</fullName>
    </recommendedName>
</protein>
<dbReference type="GO" id="GO:0006935">
    <property type="term" value="P:chemotaxis"/>
    <property type="evidence" value="ECO:0007669"/>
    <property type="project" value="InterPro"/>
</dbReference>
<dbReference type="RefSeq" id="WP_167836855.1">
    <property type="nucleotide sequence ID" value="NZ_BFBB01000001.1"/>
</dbReference>
<keyword evidence="3" id="KW-1185">Reference proteome</keyword>
<dbReference type="Gene3D" id="2.30.30.40">
    <property type="entry name" value="SH3 Domains"/>
    <property type="match status" value="1"/>
</dbReference>
<evidence type="ECO:0000313" key="3">
    <source>
        <dbReference type="Proteomes" id="UP000245133"/>
    </source>
</evidence>
<dbReference type="Proteomes" id="UP000245133">
    <property type="component" value="Unassembled WGS sequence"/>
</dbReference>
<dbReference type="InterPro" id="IPR036061">
    <property type="entry name" value="CheW-like_dom_sf"/>
</dbReference>
<evidence type="ECO:0000259" key="1">
    <source>
        <dbReference type="PROSITE" id="PS50851"/>
    </source>
</evidence>
<feature type="domain" description="CheW-like" evidence="1">
    <location>
        <begin position="11"/>
        <end position="144"/>
    </location>
</feature>